<sequence length="299" mass="34416">QKPGHSQPHPENFSGSDLSLYPLFRSILEAKLQIDAKAIGNEVERVWYGFGRLIDTASRRIHPWIEFAKNTENFNVVGFLNRLDKAFGDTDKITKVINKFNIILQGNRDFRDFLQDFEQTVLEAQGWGWEDPIKKAYLRTALNRELSDRLVSQDEPESYDDFVSQLRKTSDKMEVMKSWNERKHRNRYLPQQTLQTLDNKNGDQMDWQPTKTVSFAAAQRNLRVQLPNSESNRAIWVSHEEIGRRVAAGLCLRCGRRGNRIRDCNLLPALNPNRKDKNSVSIQKISAAPISAGGEFDNV</sequence>
<dbReference type="STRING" id="62708.A0A420I5R0"/>
<protein>
    <recommendedName>
        <fullName evidence="3">CCHC-type domain-containing protein</fullName>
    </recommendedName>
</protein>
<dbReference type="AlphaFoldDB" id="A0A420I5R0"/>
<reference evidence="1 2" key="1">
    <citation type="journal article" date="2018" name="BMC Genomics">
        <title>Comparative genome analyses reveal sequence features reflecting distinct modes of host-adaptation between dicot and monocot powdery mildew.</title>
        <authorList>
            <person name="Wu Y."/>
            <person name="Ma X."/>
            <person name="Pan Z."/>
            <person name="Kale S.D."/>
            <person name="Song Y."/>
            <person name="King H."/>
            <person name="Zhang Q."/>
            <person name="Presley C."/>
            <person name="Deng X."/>
            <person name="Wei C.I."/>
            <person name="Xiao S."/>
        </authorList>
    </citation>
    <scope>NUCLEOTIDE SEQUENCE [LARGE SCALE GENOMIC DNA]</scope>
    <source>
        <strain evidence="1">UMSG3</strain>
    </source>
</reference>
<evidence type="ECO:0000313" key="2">
    <source>
        <dbReference type="Proteomes" id="UP000283383"/>
    </source>
</evidence>
<name>A0A420I5R0_9PEZI</name>
<feature type="non-terminal residue" evidence="1">
    <location>
        <position position="1"/>
    </location>
</feature>
<organism evidence="1 2">
    <name type="scientific">Golovinomyces cichoracearum</name>
    <dbReference type="NCBI Taxonomy" id="62708"/>
    <lineage>
        <taxon>Eukaryota</taxon>
        <taxon>Fungi</taxon>
        <taxon>Dikarya</taxon>
        <taxon>Ascomycota</taxon>
        <taxon>Pezizomycotina</taxon>
        <taxon>Leotiomycetes</taxon>
        <taxon>Erysiphales</taxon>
        <taxon>Erysiphaceae</taxon>
        <taxon>Golovinomyces</taxon>
    </lineage>
</organism>
<evidence type="ECO:0008006" key="3">
    <source>
        <dbReference type="Google" id="ProtNLM"/>
    </source>
</evidence>
<proteinExistence type="predicted"/>
<accession>A0A420I5R0</accession>
<comment type="caution">
    <text evidence="1">The sequence shown here is derived from an EMBL/GenBank/DDBJ whole genome shotgun (WGS) entry which is preliminary data.</text>
</comment>
<evidence type="ECO:0000313" key="1">
    <source>
        <dbReference type="EMBL" id="RKF65043.1"/>
    </source>
</evidence>
<gene>
    <name evidence="1" type="ORF">GcM3_127019</name>
</gene>
<keyword evidence="2" id="KW-1185">Reference proteome</keyword>
<dbReference type="Proteomes" id="UP000283383">
    <property type="component" value="Unassembled WGS sequence"/>
</dbReference>
<feature type="non-terminal residue" evidence="1">
    <location>
        <position position="299"/>
    </location>
</feature>
<dbReference type="EMBL" id="MCBQ01012709">
    <property type="protein sequence ID" value="RKF65043.1"/>
    <property type="molecule type" value="Genomic_DNA"/>
</dbReference>